<evidence type="ECO:0000256" key="5">
    <source>
        <dbReference type="ARBA" id="ARBA00022692"/>
    </source>
</evidence>
<name>A0A120K1F4_9SACH</name>
<evidence type="ECO:0000256" key="1">
    <source>
        <dbReference type="ARBA" id="ARBA00004477"/>
    </source>
</evidence>
<feature type="transmembrane region" description="Helical" evidence="8">
    <location>
        <begin position="156"/>
        <end position="173"/>
    </location>
</feature>
<feature type="transmembrane region" description="Helical" evidence="8">
    <location>
        <begin position="20"/>
        <end position="37"/>
    </location>
</feature>
<sequence>MISVKDRKEQFVSGLTGSSIGEINLITFVALVAYFCWNLINRKSSDGNVPLIVDFLLNWCGILLSTTLYSNDPLGLNILILVPCAAYYLITDKARPPTRTTSSSKKKDKNSVFKISKKPFITAYRSSMLVVTCLCILAVDFPLFPRRFAKVETWGTSLMDLGVGSFVFSNGIVSSRALLRQKIEGNKYPLTVKIVKALRSSATLLVLGFIRLWSVKGLEYQEHVTEYGVHWNFFFTLACIPLVVACVDEVAAYIPRALIAIAISIIPELLLSRDGFLEYLISSPRDSLINANREGMFSLFGYCSIYLWGQNTGFLVLGNQPTVNNLYKPSVVPYNPKSTGNSTWVNLTSASPLKGLVTLETIFVFVTKLVFKYYYFNVSRRFANAPYVLWVVTYNLGMLALYSLVDSIFGNTSSYSTIPLTLEAINANGLAIFLLANVLTGLINMNLTTIDTTPVEGMIVLVSYAIVIAAVSIEMYKKKIYIKL</sequence>
<feature type="transmembrane region" description="Helical" evidence="8">
    <location>
        <begin position="233"/>
        <end position="254"/>
    </location>
</feature>
<feature type="transmembrane region" description="Helical" evidence="8">
    <location>
        <begin position="457"/>
        <end position="476"/>
    </location>
</feature>
<dbReference type="GeneID" id="28721624"/>
<keyword evidence="4 8" id="KW-0337">GPI-anchor biosynthesis</keyword>
<dbReference type="STRING" id="45286.A0A120K1F4"/>
<accession>A0A120K1F4</accession>
<dbReference type="EMBL" id="CP014242">
    <property type="protein sequence ID" value="AMD19339.1"/>
    <property type="molecule type" value="Genomic_DNA"/>
</dbReference>
<feature type="transmembrane region" description="Helical" evidence="8">
    <location>
        <begin position="387"/>
        <end position="405"/>
    </location>
</feature>
<dbReference type="GO" id="GO:0032216">
    <property type="term" value="F:glucosaminyl-phosphatidylinositol O-acyltransferase activity"/>
    <property type="evidence" value="ECO:0007669"/>
    <property type="project" value="TreeGrafter"/>
</dbReference>
<dbReference type="OrthoDB" id="15270at2759"/>
<reference evidence="9 10" key="1">
    <citation type="submission" date="2016-01" db="EMBL/GenBank/DDBJ databases">
        <title>Genome sequence of the yeast Holleya sinecauda.</title>
        <authorList>
            <person name="Dietrich F.S."/>
        </authorList>
    </citation>
    <scope>NUCLEOTIDE SEQUENCE [LARGE SCALE GENOMIC DNA]</scope>
    <source>
        <strain evidence="9 10">ATCC 58844</strain>
    </source>
</reference>
<dbReference type="Pfam" id="PF06423">
    <property type="entry name" value="GWT1"/>
    <property type="match status" value="1"/>
</dbReference>
<feature type="transmembrane region" description="Helical" evidence="8">
    <location>
        <begin position="123"/>
        <end position="144"/>
    </location>
</feature>
<proteinExistence type="inferred from homology"/>
<dbReference type="UniPathway" id="UPA00196"/>
<protein>
    <recommendedName>
        <fullName evidence="8">GPI-anchored wall transfer protein</fullName>
        <ecNumber evidence="8">2.3.-.-</ecNumber>
    </recommendedName>
</protein>
<keyword evidence="8" id="KW-0808">Transferase</keyword>
<comment type="subcellular location">
    <subcellularLocation>
        <location evidence="1 8">Endoplasmic reticulum membrane</location>
        <topology evidence="1 8">Multi-pass membrane protein</topology>
    </subcellularLocation>
</comment>
<keyword evidence="6 8" id="KW-1133">Transmembrane helix</keyword>
<keyword evidence="8" id="KW-0012">Acyltransferase</keyword>
<dbReference type="PANTHER" id="PTHR20661:SF0">
    <property type="entry name" value="PHOSPHATIDYLINOSITOL-GLYCAN BIOSYNTHESIS CLASS W PROTEIN"/>
    <property type="match status" value="1"/>
</dbReference>
<feature type="transmembrane region" description="Helical" evidence="8">
    <location>
        <begin position="194"/>
        <end position="213"/>
    </location>
</feature>
<comment type="function">
    <text evidence="8">A acetyltransferase, which acetylates the inositol ring of phosphatidylinositol during biosynthesis of GPI-anchor.</text>
</comment>
<gene>
    <name evidence="9" type="ORF">AW171_hschr21166</name>
</gene>
<dbReference type="EC" id="2.3.-.-" evidence="8"/>
<keyword evidence="8" id="KW-0256">Endoplasmic reticulum</keyword>
<feature type="transmembrane region" description="Helical" evidence="8">
    <location>
        <begin position="425"/>
        <end position="445"/>
    </location>
</feature>
<evidence type="ECO:0000256" key="3">
    <source>
        <dbReference type="ARBA" id="ARBA00007559"/>
    </source>
</evidence>
<evidence type="ECO:0000256" key="2">
    <source>
        <dbReference type="ARBA" id="ARBA00004687"/>
    </source>
</evidence>
<dbReference type="GO" id="GO:0005789">
    <property type="term" value="C:endoplasmic reticulum membrane"/>
    <property type="evidence" value="ECO:0007669"/>
    <property type="project" value="UniProtKB-SubCell"/>
</dbReference>
<keyword evidence="7 8" id="KW-0472">Membrane</keyword>
<feature type="transmembrane region" description="Helical" evidence="8">
    <location>
        <begin position="49"/>
        <end position="68"/>
    </location>
</feature>
<evidence type="ECO:0000256" key="6">
    <source>
        <dbReference type="ARBA" id="ARBA00022989"/>
    </source>
</evidence>
<keyword evidence="5 8" id="KW-0812">Transmembrane</keyword>
<evidence type="ECO:0000313" key="10">
    <source>
        <dbReference type="Proteomes" id="UP000243052"/>
    </source>
</evidence>
<dbReference type="Proteomes" id="UP000243052">
    <property type="component" value="Chromosome ii"/>
</dbReference>
<evidence type="ECO:0000256" key="8">
    <source>
        <dbReference type="RuleBase" id="RU280819"/>
    </source>
</evidence>
<dbReference type="PANTHER" id="PTHR20661">
    <property type="entry name" value="PHOSPHATIDYLINOSITOL-GLYCAN BIOSYNTHESIS CLASS W PROTEIN"/>
    <property type="match status" value="1"/>
</dbReference>
<evidence type="ECO:0000313" key="9">
    <source>
        <dbReference type="EMBL" id="AMD19339.1"/>
    </source>
</evidence>
<feature type="transmembrane region" description="Helical" evidence="8">
    <location>
        <begin position="356"/>
        <end position="375"/>
    </location>
</feature>
<comment type="pathway">
    <text evidence="2 8">Glycolipid biosynthesis; glycosylphosphatidylinositol-anchor biosynthesis.</text>
</comment>
<dbReference type="InterPro" id="IPR009447">
    <property type="entry name" value="PIGW/GWT1"/>
</dbReference>
<dbReference type="GO" id="GO:0072659">
    <property type="term" value="P:protein localization to plasma membrane"/>
    <property type="evidence" value="ECO:0007669"/>
    <property type="project" value="TreeGrafter"/>
</dbReference>
<evidence type="ECO:0000256" key="4">
    <source>
        <dbReference type="ARBA" id="ARBA00022502"/>
    </source>
</evidence>
<dbReference type="RefSeq" id="XP_017986335.1">
    <property type="nucleotide sequence ID" value="XM_018130846.1"/>
</dbReference>
<comment type="similarity">
    <text evidence="3 8">Belongs to the PIGW family.</text>
</comment>
<dbReference type="PIRSF" id="PIRSF017321">
    <property type="entry name" value="GWT1"/>
    <property type="match status" value="1"/>
</dbReference>
<keyword evidence="10" id="KW-1185">Reference proteome</keyword>
<organism evidence="9 10">
    <name type="scientific">Eremothecium sinecaudum</name>
    <dbReference type="NCBI Taxonomy" id="45286"/>
    <lineage>
        <taxon>Eukaryota</taxon>
        <taxon>Fungi</taxon>
        <taxon>Dikarya</taxon>
        <taxon>Ascomycota</taxon>
        <taxon>Saccharomycotina</taxon>
        <taxon>Saccharomycetes</taxon>
        <taxon>Saccharomycetales</taxon>
        <taxon>Saccharomycetaceae</taxon>
        <taxon>Eremothecium</taxon>
    </lineage>
</organism>
<dbReference type="GO" id="GO:0006506">
    <property type="term" value="P:GPI anchor biosynthetic process"/>
    <property type="evidence" value="ECO:0007669"/>
    <property type="project" value="UniProtKB-UniPathway"/>
</dbReference>
<feature type="transmembrane region" description="Helical" evidence="8">
    <location>
        <begin position="74"/>
        <end position="90"/>
    </location>
</feature>
<dbReference type="AlphaFoldDB" id="A0A120K1F4"/>
<evidence type="ECO:0000256" key="7">
    <source>
        <dbReference type="ARBA" id="ARBA00023136"/>
    </source>
</evidence>